<evidence type="ECO:0000256" key="3">
    <source>
        <dbReference type="SAM" id="Phobius"/>
    </source>
</evidence>
<evidence type="ECO:0000313" key="4">
    <source>
        <dbReference type="EMBL" id="MCW1884044.1"/>
    </source>
</evidence>
<sequence length="379" mass="43314">MSSGRVLSNLHDAGNPDRLVAEAYRFLGLDPNDLNAHYYLVMGLCDLRQLPAAERHVQQLLHLDPQSVDTHVAAIRFHMVKQQWKKAGRFIEGGLQIAPDFAYFHFAAAIVEAQQYRPAEARKRITRARELAPHDPEIVNLHIRLHAAMETTPRDAWKRLREYESALALDPANSSLHSSIGDVYLEELENPAKAEEHYRMALRAEPGNREYQQDLFHAVARRSLLYCLFSLPSRTFVSIKNGFGVLRDHWWIAIFLLVAMKFVGIFFAWLAVATVLLWPGCKVYEWFVVSELRRGSDTSIPMLSLWLKIRRFPLWLRFGSFLLLSCGIWALLFLLAGVPLDKGFGFVGAFVGVHFVVLLFLRLLRKYEAWSSGRTSGRG</sequence>
<comment type="caution">
    <text evidence="4">The sequence shown here is derived from an EMBL/GenBank/DDBJ whole genome shotgun (WGS) entry which is preliminary data.</text>
</comment>
<accession>A0ABT3FLI2</accession>
<dbReference type="InterPro" id="IPR011990">
    <property type="entry name" value="TPR-like_helical_dom_sf"/>
</dbReference>
<keyword evidence="3" id="KW-0472">Membrane</keyword>
<keyword evidence="3" id="KW-1133">Transmembrane helix</keyword>
<keyword evidence="2" id="KW-0802">TPR repeat</keyword>
<dbReference type="PANTHER" id="PTHR44227">
    <property type="match status" value="1"/>
</dbReference>
<feature type="transmembrane region" description="Helical" evidence="3">
    <location>
        <begin position="314"/>
        <end position="338"/>
    </location>
</feature>
<protein>
    <recommendedName>
        <fullName evidence="6">Tetratricopeptide repeat protein</fullName>
    </recommendedName>
</protein>
<dbReference type="InterPro" id="IPR052346">
    <property type="entry name" value="O-mannosyl-transferase_TMTC"/>
</dbReference>
<name>A0ABT3FLI2_9BACT</name>
<gene>
    <name evidence="4" type="ORF">OKA04_04840</name>
</gene>
<evidence type="ECO:0000256" key="2">
    <source>
        <dbReference type="ARBA" id="ARBA00022803"/>
    </source>
</evidence>
<reference evidence="4 5" key="1">
    <citation type="submission" date="2022-10" db="EMBL/GenBank/DDBJ databases">
        <title>Luteolibacter flavescens strain MCCC 1K03193, whole genome shotgun sequencing project.</title>
        <authorList>
            <person name="Zhao G."/>
            <person name="Shen L."/>
        </authorList>
    </citation>
    <scope>NUCLEOTIDE SEQUENCE [LARGE SCALE GENOMIC DNA]</scope>
    <source>
        <strain evidence="4 5">MCCC 1K03193</strain>
    </source>
</reference>
<organism evidence="4 5">
    <name type="scientific">Luteolibacter flavescens</name>
    <dbReference type="NCBI Taxonomy" id="1859460"/>
    <lineage>
        <taxon>Bacteria</taxon>
        <taxon>Pseudomonadati</taxon>
        <taxon>Verrucomicrobiota</taxon>
        <taxon>Verrucomicrobiia</taxon>
        <taxon>Verrucomicrobiales</taxon>
        <taxon>Verrucomicrobiaceae</taxon>
        <taxon>Luteolibacter</taxon>
    </lineage>
</organism>
<proteinExistence type="predicted"/>
<dbReference type="RefSeq" id="WP_264500004.1">
    <property type="nucleotide sequence ID" value="NZ_JAPDDS010000002.1"/>
</dbReference>
<keyword evidence="5" id="KW-1185">Reference proteome</keyword>
<feature type="transmembrane region" description="Helical" evidence="3">
    <location>
        <begin position="250"/>
        <end position="278"/>
    </location>
</feature>
<dbReference type="Proteomes" id="UP001207930">
    <property type="component" value="Unassembled WGS sequence"/>
</dbReference>
<evidence type="ECO:0000256" key="1">
    <source>
        <dbReference type="ARBA" id="ARBA00022737"/>
    </source>
</evidence>
<dbReference type="Gene3D" id="1.25.40.10">
    <property type="entry name" value="Tetratricopeptide repeat domain"/>
    <property type="match status" value="2"/>
</dbReference>
<keyword evidence="1" id="KW-0677">Repeat</keyword>
<dbReference type="EMBL" id="JAPDDS010000002">
    <property type="protein sequence ID" value="MCW1884044.1"/>
    <property type="molecule type" value="Genomic_DNA"/>
</dbReference>
<feature type="transmembrane region" description="Helical" evidence="3">
    <location>
        <begin position="344"/>
        <end position="364"/>
    </location>
</feature>
<dbReference type="SUPFAM" id="SSF48452">
    <property type="entry name" value="TPR-like"/>
    <property type="match status" value="1"/>
</dbReference>
<dbReference type="PANTHER" id="PTHR44227:SF3">
    <property type="entry name" value="PROTEIN O-MANNOSYL-TRANSFERASE TMTC4"/>
    <property type="match status" value="1"/>
</dbReference>
<evidence type="ECO:0000313" key="5">
    <source>
        <dbReference type="Proteomes" id="UP001207930"/>
    </source>
</evidence>
<evidence type="ECO:0008006" key="6">
    <source>
        <dbReference type="Google" id="ProtNLM"/>
    </source>
</evidence>
<keyword evidence="3" id="KW-0812">Transmembrane</keyword>